<keyword evidence="2" id="KW-1185">Reference proteome</keyword>
<organism evidence="1 2">
    <name type="scientific">Potamilus streckersoni</name>
    <dbReference type="NCBI Taxonomy" id="2493646"/>
    <lineage>
        <taxon>Eukaryota</taxon>
        <taxon>Metazoa</taxon>
        <taxon>Spiralia</taxon>
        <taxon>Lophotrochozoa</taxon>
        <taxon>Mollusca</taxon>
        <taxon>Bivalvia</taxon>
        <taxon>Autobranchia</taxon>
        <taxon>Heteroconchia</taxon>
        <taxon>Palaeoheterodonta</taxon>
        <taxon>Unionida</taxon>
        <taxon>Unionoidea</taxon>
        <taxon>Unionidae</taxon>
        <taxon>Ambleminae</taxon>
        <taxon>Lampsilini</taxon>
        <taxon>Potamilus</taxon>
    </lineage>
</organism>
<sequence length="294" mass="33799">MFLTDNSRKQIRKCTSKRSCPLRHILSGCRSNPNAERRYSTTEYKLTGGTGIYKTLSVEIGITWASVNQTSTLSYISDNTTDKISDISALYKSGSNSGWKNTEVSFYWEPVYTRTFSLLFGYGYIYSAPANKFNRPDSPPVSTGIHRIKANLQIILYSRAIPYRFIIRLDQSVPQNSVSIKDWNNQDNVYSESPRSQANFENQFRYGDWLFEGGLAYNYQSNSRLRDYSFNNTYTEVAAGISAYYGNFNEFIAENSNVNEYRIGFSYQKKQFMLITIRTLPALGFCCIIYSEYT</sequence>
<protein>
    <submittedName>
        <fullName evidence="1">Uncharacterized protein</fullName>
    </submittedName>
</protein>
<dbReference type="AlphaFoldDB" id="A0AAE0WCU3"/>
<dbReference type="EMBL" id="JAEAOA010000469">
    <property type="protein sequence ID" value="KAK3608852.1"/>
    <property type="molecule type" value="Genomic_DNA"/>
</dbReference>
<proteinExistence type="predicted"/>
<reference evidence="1" key="3">
    <citation type="submission" date="2023-05" db="EMBL/GenBank/DDBJ databases">
        <authorList>
            <person name="Smith C.H."/>
        </authorList>
    </citation>
    <scope>NUCLEOTIDE SEQUENCE</scope>
    <source>
        <strain evidence="1">CHS0354</strain>
        <tissue evidence="1">Mantle</tissue>
    </source>
</reference>
<dbReference type="Proteomes" id="UP001195483">
    <property type="component" value="Unassembled WGS sequence"/>
</dbReference>
<gene>
    <name evidence="1" type="ORF">CHS0354_006893</name>
</gene>
<evidence type="ECO:0000313" key="1">
    <source>
        <dbReference type="EMBL" id="KAK3608852.1"/>
    </source>
</evidence>
<reference evidence="1" key="2">
    <citation type="journal article" date="2021" name="Genome Biol. Evol.">
        <title>Developing a high-quality reference genome for a parasitic bivalve with doubly uniparental inheritance (Bivalvia: Unionida).</title>
        <authorList>
            <person name="Smith C.H."/>
        </authorList>
    </citation>
    <scope>NUCLEOTIDE SEQUENCE</scope>
    <source>
        <strain evidence="1">CHS0354</strain>
        <tissue evidence="1">Mantle</tissue>
    </source>
</reference>
<reference evidence="1" key="1">
    <citation type="journal article" date="2021" name="Genome Biol. Evol.">
        <title>A High-Quality Reference Genome for a Parasitic Bivalve with Doubly Uniparental Inheritance (Bivalvia: Unionida).</title>
        <authorList>
            <person name="Smith C.H."/>
        </authorList>
    </citation>
    <scope>NUCLEOTIDE SEQUENCE</scope>
    <source>
        <strain evidence="1">CHS0354</strain>
    </source>
</reference>
<name>A0AAE0WCU3_9BIVA</name>
<comment type="caution">
    <text evidence="1">The sequence shown here is derived from an EMBL/GenBank/DDBJ whole genome shotgun (WGS) entry which is preliminary data.</text>
</comment>
<evidence type="ECO:0000313" key="2">
    <source>
        <dbReference type="Proteomes" id="UP001195483"/>
    </source>
</evidence>
<accession>A0AAE0WCU3</accession>